<feature type="region of interest" description="Disordered" evidence="1">
    <location>
        <begin position="567"/>
        <end position="690"/>
    </location>
</feature>
<reference evidence="2 3" key="1">
    <citation type="submission" date="2016-02" db="EMBL/GenBank/DDBJ databases">
        <title>Genome analysis of coral dinoflagellate symbionts highlights evolutionary adaptations to a symbiotic lifestyle.</title>
        <authorList>
            <person name="Aranda M."/>
            <person name="Li Y."/>
            <person name="Liew Y.J."/>
            <person name="Baumgarten S."/>
            <person name="Simakov O."/>
            <person name="Wilson M."/>
            <person name="Piel J."/>
            <person name="Ashoor H."/>
            <person name="Bougouffa S."/>
            <person name="Bajic V.B."/>
            <person name="Ryu T."/>
            <person name="Ravasi T."/>
            <person name="Bayer T."/>
            <person name="Micklem G."/>
            <person name="Kim H."/>
            <person name="Bhak J."/>
            <person name="Lajeunesse T.C."/>
            <person name="Voolstra C.R."/>
        </authorList>
    </citation>
    <scope>NUCLEOTIDE SEQUENCE [LARGE SCALE GENOMIC DNA]</scope>
    <source>
        <strain evidence="2 3">CCMP2467</strain>
    </source>
</reference>
<feature type="region of interest" description="Disordered" evidence="1">
    <location>
        <begin position="186"/>
        <end position="206"/>
    </location>
</feature>
<protein>
    <recommendedName>
        <fullName evidence="4">Copia protein</fullName>
    </recommendedName>
</protein>
<feature type="compositionally biased region" description="Basic and acidic residues" evidence="1">
    <location>
        <begin position="676"/>
        <end position="688"/>
    </location>
</feature>
<feature type="region of interest" description="Disordered" evidence="1">
    <location>
        <begin position="77"/>
        <end position="105"/>
    </location>
</feature>
<feature type="region of interest" description="Disordered" evidence="1">
    <location>
        <begin position="24"/>
        <end position="45"/>
    </location>
</feature>
<feature type="compositionally biased region" description="Polar residues" evidence="1">
    <location>
        <begin position="622"/>
        <end position="631"/>
    </location>
</feature>
<feature type="region of interest" description="Disordered" evidence="1">
    <location>
        <begin position="953"/>
        <end position="1016"/>
    </location>
</feature>
<dbReference type="Proteomes" id="UP000186817">
    <property type="component" value="Unassembled WGS sequence"/>
</dbReference>
<feature type="compositionally biased region" description="Gly residues" evidence="1">
    <location>
        <begin position="976"/>
        <end position="989"/>
    </location>
</feature>
<proteinExistence type="predicted"/>
<feature type="region of interest" description="Disordered" evidence="1">
    <location>
        <begin position="1417"/>
        <end position="1438"/>
    </location>
</feature>
<evidence type="ECO:0008006" key="4">
    <source>
        <dbReference type="Google" id="ProtNLM"/>
    </source>
</evidence>
<gene>
    <name evidence="2" type="ORF">AK812_SmicGene8831</name>
</gene>
<accession>A0A1Q9EJU5</accession>
<keyword evidence="3" id="KW-1185">Reference proteome</keyword>
<feature type="compositionally biased region" description="Basic and acidic residues" evidence="1">
    <location>
        <begin position="257"/>
        <end position="269"/>
    </location>
</feature>
<comment type="caution">
    <text evidence="2">The sequence shown here is derived from an EMBL/GenBank/DDBJ whole genome shotgun (WGS) entry which is preliminary data.</text>
</comment>
<feature type="region of interest" description="Disordered" evidence="1">
    <location>
        <begin position="1199"/>
        <end position="1228"/>
    </location>
</feature>
<feature type="region of interest" description="Disordered" evidence="1">
    <location>
        <begin position="1616"/>
        <end position="1673"/>
    </location>
</feature>
<dbReference type="EMBL" id="LSRX01000132">
    <property type="protein sequence ID" value="OLQ07726.1"/>
    <property type="molecule type" value="Genomic_DNA"/>
</dbReference>
<feature type="compositionally biased region" description="Basic and acidic residues" evidence="1">
    <location>
        <begin position="192"/>
        <end position="206"/>
    </location>
</feature>
<evidence type="ECO:0000256" key="1">
    <source>
        <dbReference type="SAM" id="MobiDB-lite"/>
    </source>
</evidence>
<feature type="compositionally biased region" description="Basic and acidic residues" evidence="1">
    <location>
        <begin position="1663"/>
        <end position="1673"/>
    </location>
</feature>
<feature type="region of interest" description="Disordered" evidence="1">
    <location>
        <begin position="806"/>
        <end position="853"/>
    </location>
</feature>
<evidence type="ECO:0000313" key="2">
    <source>
        <dbReference type="EMBL" id="OLQ07726.1"/>
    </source>
</evidence>
<dbReference type="OrthoDB" id="432594at2759"/>
<name>A0A1Q9EJU5_SYMMI</name>
<evidence type="ECO:0000313" key="3">
    <source>
        <dbReference type="Proteomes" id="UP000186817"/>
    </source>
</evidence>
<feature type="compositionally biased region" description="Polar residues" evidence="1">
    <location>
        <begin position="1424"/>
        <end position="1435"/>
    </location>
</feature>
<feature type="region of interest" description="Disordered" evidence="1">
    <location>
        <begin position="379"/>
        <end position="414"/>
    </location>
</feature>
<organism evidence="2 3">
    <name type="scientific">Symbiodinium microadriaticum</name>
    <name type="common">Dinoflagellate</name>
    <name type="synonym">Zooxanthella microadriatica</name>
    <dbReference type="NCBI Taxonomy" id="2951"/>
    <lineage>
        <taxon>Eukaryota</taxon>
        <taxon>Sar</taxon>
        <taxon>Alveolata</taxon>
        <taxon>Dinophyceae</taxon>
        <taxon>Suessiales</taxon>
        <taxon>Symbiodiniaceae</taxon>
        <taxon>Symbiodinium</taxon>
    </lineage>
</organism>
<sequence>MLEFTTAETDRVAAQRPLRKKANEMLRSFRVSTDRGREGQKSASVEDGVLQAQGLAELRYAYSQVCQRDVLMVQASSPPLGDFESDHDEAPASPQATAVPDTPVPPAPFPQDVLQASEDMGMDLRRCADLSTDVAHARECWQAVVAAQKTTGAPMEGSHNQVSPRLPRQPSALRDLLRVWPAKPKQNIQTAKENRQSKITHRQDQKEEKELEVLVAFFPGLVDQNWLMDYGDEYQSLDPKEKAHITAFVPALGAKPRIGDPGDNGHVDGLEPPPGLESRGVAPPPGLSETPGSRLEGPSAADASMPIEPCETQEAPAEGLWMEEWKDGWMGGPVDGWMGGWMDGGDGAADTAIVAEPHDTQEAAKEGADVSVEEAAVDPGEAPEEITGGPVEMASCEPSPRFPEPSKSSGTGVDEGNEVAEIAVDPGPSKSPETGAEGNDFGGEVIELEPAKGKDLQEAKPQRRNYNGDYRYFNVEMPLLVLADYVSGVLETEEAAIRPGKERTVGLQGAAANAGEAAEGVAEAIIDADADPDFEESMADQRGADGDTPRPSPFWSIEVQRQFMEATQSSHVARPSDLARHEQSEEQRIKEEQAEDQQQLEPPYGGDTGDQATMGLDPETQRLVSEGTSAEESMRGRSSAPAQNPVVARLDVQDSSPGRRSMGKESEISAKTVVSRSDHGRVPQHDNSESELVPDYAAALSAAAGQESAPTIAPQTVMNQLMGQLGGMMSKLIADQVTPMLGQVLEQQTHLDARLGALEAASIPASVDGDLLDRARLLSLEAGPPEQRPEPTQVTEELATADLRTRGAGENLMRDDNQNKHGKFSARGKGKGKGKKGNDEKNTAGTLTGGYFHRVPSGTGIGRDEHNRWGLDGLNSQDAREKAGLQPPWTLVEAYGLVKQSQTSIITSRSWAPGMISLLFDVLKEDAVQHKDETSSGLRYLLVACLLVPVDGSGKPVLGPDQEQGKERDGADEPSGGVGVVVAGAGGGSADAHDEEQGYEAGGSTDQPHAHSDDIDDDLWNELFEPDEASGLAPEADEESLQLCVRQTEGLDQCEVEGLHWRELVFVEAMRPQCSSVLRLESMANSVACVADNNGGIDCMCLNRAEEERVSSDEDNLLKYSDDLAARGVDNLDCGLVVDRVLLGVKEAEENSEFSGDAHERMLTCDEKAEGGSKLSEEAELCKLERDELDAFVGMSRMREHSVEPEAGRESAEEGNESELKAHPEHEWTDCSQTEGLRLRSEVVQKDIEQFTEWLDERQLRLASLHEDVLQAWVDDTEDHSQVQQIWQDIQDLRYELRSLCLAQLHQDVEDVSATSSAAQETVLQTRIISNAEVMSHWDLWESPTQAELDNLVTDKHALRHSTQVELVVYTASITIESLRTALAFSTRRKHMLITLDIKAAFLNAVLLPRDRQAAQAAAEKTDQSAAQTSTGNDESQTHEIVALIPPRMLITKGVFKPYDRLIVRKAVYGLDQSPRDWSLQRDQQLKALKIQCSGRTYRLFQSFAEDSIWLVATSEPRRGYTASLHTEVEDSIAGWVAVYVDDLLVGAEALLARAIVAAIMACWDCSSPQEVGDTEDVEEEGISITAQPQHADITDYTLCFFMALIMISTEDELAEASQQRAQHSMRRQEEEESAGDDAAIVGPAEQVEVLRGNGHANPPEPRQNDADRAAPRPRVRVMDYNEVRAEIIRQEADRRLLNFPPEPPIVINPAWGAPPIQPTVRELRQLSTDWGGYASAVFHRPPAGIRNDFYQYDTSRQVLIRWHCRPRLRLFNPDTTRLPAPLEARMLSGRRRTMVQDTRGDRMITDDFRGAAVATTRALEREWWGRTEMQVIPAERLQG</sequence>
<feature type="region of interest" description="Disordered" evidence="1">
    <location>
        <begin position="253"/>
        <end position="305"/>
    </location>
</feature>
<feature type="compositionally biased region" description="Basic and acidic residues" evidence="1">
    <location>
        <begin position="577"/>
        <end position="592"/>
    </location>
</feature>
<feature type="compositionally biased region" description="Basic and acidic residues" evidence="1">
    <location>
        <begin position="806"/>
        <end position="819"/>
    </location>
</feature>
<feature type="compositionally biased region" description="Basic residues" evidence="1">
    <location>
        <begin position="820"/>
        <end position="835"/>
    </location>
</feature>